<keyword evidence="4" id="KW-1185">Reference proteome</keyword>
<keyword evidence="2" id="KW-0732">Signal</keyword>
<dbReference type="EMBL" id="CP047650">
    <property type="protein sequence ID" value="QHI98840.1"/>
    <property type="molecule type" value="Genomic_DNA"/>
</dbReference>
<dbReference type="RefSeq" id="WP_160552399.1">
    <property type="nucleotide sequence ID" value="NZ_CP047650.1"/>
</dbReference>
<feature type="region of interest" description="Disordered" evidence="1">
    <location>
        <begin position="77"/>
        <end position="97"/>
    </location>
</feature>
<dbReference type="KEGG" id="xyk:GT347_13085"/>
<feature type="chain" id="PRO_5033005640" evidence="2">
    <location>
        <begin position="23"/>
        <end position="387"/>
    </location>
</feature>
<dbReference type="AlphaFoldDB" id="A0A857J4F2"/>
<feature type="signal peptide" evidence="2">
    <location>
        <begin position="1"/>
        <end position="22"/>
    </location>
</feature>
<protein>
    <submittedName>
        <fullName evidence="3">Uncharacterized protein</fullName>
    </submittedName>
</protein>
<evidence type="ECO:0000256" key="1">
    <source>
        <dbReference type="SAM" id="MobiDB-lite"/>
    </source>
</evidence>
<proteinExistence type="predicted"/>
<gene>
    <name evidence="3" type="ORF">GT347_13085</name>
</gene>
<accession>A0A857J4F2</accession>
<name>A0A857J4F2_9BURK</name>
<organism evidence="3 4">
    <name type="scientific">Xylophilus rhododendri</name>
    <dbReference type="NCBI Taxonomy" id="2697032"/>
    <lineage>
        <taxon>Bacteria</taxon>
        <taxon>Pseudomonadati</taxon>
        <taxon>Pseudomonadota</taxon>
        <taxon>Betaproteobacteria</taxon>
        <taxon>Burkholderiales</taxon>
        <taxon>Xylophilus</taxon>
    </lineage>
</organism>
<evidence type="ECO:0000256" key="2">
    <source>
        <dbReference type="SAM" id="SignalP"/>
    </source>
</evidence>
<evidence type="ECO:0000313" key="3">
    <source>
        <dbReference type="EMBL" id="QHI98840.1"/>
    </source>
</evidence>
<reference evidence="3 4" key="1">
    <citation type="submission" date="2020-01" db="EMBL/GenBank/DDBJ databases">
        <title>Genome sequencing of strain KACC 21265.</title>
        <authorList>
            <person name="Heo J."/>
            <person name="Kim S.-J."/>
            <person name="Kim J.-S."/>
            <person name="Hong S.-B."/>
            <person name="Kwon S.-W."/>
        </authorList>
    </citation>
    <scope>NUCLEOTIDE SEQUENCE [LARGE SCALE GENOMIC DNA]</scope>
    <source>
        <strain evidence="3 4">KACC 21265</strain>
    </source>
</reference>
<evidence type="ECO:0000313" key="4">
    <source>
        <dbReference type="Proteomes" id="UP000464787"/>
    </source>
</evidence>
<dbReference type="Proteomes" id="UP000464787">
    <property type="component" value="Chromosome"/>
</dbReference>
<sequence>MKIDFASSLTRFLALTAGLAFAAGMPRVTRNEGTGDGVLQGLGHQLGDPPPIHPDAFAENFQQPDTNTNTDIETETASAATPMALRKASVTASTKAPTGGPAYLIRHPDQLFRQYMGMCMGEVLDPDDPHAGPLREDFHKRVTTAFSRRIDEHTGLRPDAGQLADFAAKLDHVMRYARILVKSAQQLKQDRPEWSSFILLAQTEMRLSELRELVDGAPPIAEYGAIAAQLTGLTARLADKAYRAKVYRRYLDVCIDPDVNPHRHAAYFSQVMRSYETEVDKTTGKTHSNGEIASLRRNLVLLHSFCHDLKESTTLLGNEVAPPPQPGMARRVDAARAILRAGILAKLDSDTPADEFQRGIDTLRQSLGLSAYAGPASSPQGAGDTDD</sequence>